<dbReference type="SUPFAM" id="SSF52768">
    <property type="entry name" value="Arginase/deacetylase"/>
    <property type="match status" value="1"/>
</dbReference>
<dbReference type="PANTHER" id="PTHR11358">
    <property type="entry name" value="ARGINASE/AGMATINASE"/>
    <property type="match status" value="1"/>
</dbReference>
<dbReference type="AlphaFoldDB" id="A0A7D5LDS7"/>
<protein>
    <submittedName>
        <fullName evidence="5">Arginase family protein</fullName>
    </submittedName>
</protein>
<geneLocation type="plasmid" evidence="5 6">
    <name>unnamed1</name>
</geneLocation>
<evidence type="ECO:0000256" key="3">
    <source>
        <dbReference type="PROSITE-ProRule" id="PRU00742"/>
    </source>
</evidence>
<evidence type="ECO:0000256" key="2">
    <source>
        <dbReference type="ARBA" id="ARBA00022801"/>
    </source>
</evidence>
<dbReference type="GeneID" id="56040022"/>
<keyword evidence="5" id="KW-0614">Plasmid</keyword>
<dbReference type="PROSITE" id="PS51409">
    <property type="entry name" value="ARGINASE_2"/>
    <property type="match status" value="1"/>
</dbReference>
<dbReference type="PIRSF" id="PIRSF036979">
    <property type="entry name" value="Arginase"/>
    <property type="match status" value="1"/>
</dbReference>
<feature type="region of interest" description="Disordered" evidence="4">
    <location>
        <begin position="138"/>
        <end position="181"/>
    </location>
</feature>
<feature type="compositionally biased region" description="Gly residues" evidence="4">
    <location>
        <begin position="151"/>
        <end position="181"/>
    </location>
</feature>
<evidence type="ECO:0000256" key="1">
    <source>
        <dbReference type="ARBA" id="ARBA00022723"/>
    </source>
</evidence>
<keyword evidence="2" id="KW-0378">Hydrolase</keyword>
<dbReference type="Proteomes" id="UP000509626">
    <property type="component" value="Plasmid unnamed1"/>
</dbReference>
<organism evidence="5 6">
    <name type="scientific">Halorarum salinum</name>
    <dbReference type="NCBI Taxonomy" id="2743089"/>
    <lineage>
        <taxon>Archaea</taxon>
        <taxon>Methanobacteriati</taxon>
        <taxon>Methanobacteriota</taxon>
        <taxon>Stenosarchaea group</taxon>
        <taxon>Halobacteria</taxon>
        <taxon>Halobacteriales</taxon>
        <taxon>Haloferacaceae</taxon>
        <taxon>Halorarum</taxon>
    </lineage>
</organism>
<dbReference type="GO" id="GO:0033389">
    <property type="term" value="P:putrescine biosynthetic process from arginine, via agmatine"/>
    <property type="evidence" value="ECO:0007669"/>
    <property type="project" value="TreeGrafter"/>
</dbReference>
<gene>
    <name evidence="5" type="ORF">HUG12_21145</name>
</gene>
<reference evidence="5 6" key="1">
    <citation type="submission" date="2020-06" db="EMBL/GenBank/DDBJ databases">
        <title>NJ-3-1, isolated from saline soil.</title>
        <authorList>
            <person name="Cui H.L."/>
            <person name="Shi X."/>
        </authorList>
    </citation>
    <scope>NUCLEOTIDE SEQUENCE [LARGE SCALE GENOMIC DNA]</scope>
    <source>
        <strain evidence="5 6">NJ-3-1</strain>
        <plasmid evidence="5 6">unnamed1</plasmid>
    </source>
</reference>
<comment type="similarity">
    <text evidence="3">Belongs to the arginase family.</text>
</comment>
<dbReference type="InterPro" id="IPR006035">
    <property type="entry name" value="Ureohydrolase"/>
</dbReference>
<dbReference type="EMBL" id="CP058580">
    <property type="protein sequence ID" value="QLG64290.1"/>
    <property type="molecule type" value="Genomic_DNA"/>
</dbReference>
<proteinExistence type="inferred from homology"/>
<dbReference type="Gene3D" id="3.40.800.10">
    <property type="entry name" value="Ureohydrolase domain"/>
    <property type="match status" value="1"/>
</dbReference>
<keyword evidence="6" id="KW-1185">Reference proteome</keyword>
<dbReference type="GO" id="GO:0046872">
    <property type="term" value="F:metal ion binding"/>
    <property type="evidence" value="ECO:0007669"/>
    <property type="project" value="UniProtKB-KW"/>
</dbReference>
<dbReference type="InterPro" id="IPR023696">
    <property type="entry name" value="Ureohydrolase_dom_sf"/>
</dbReference>
<sequence length="349" mass="34985">MSLRAPPDWLGPSDDPNDVQFGDVVEPTTLDDAGEYDAVLVGEPYDGAVIGRPGAAEAPAAVRDSLAGVKAHHYETGPVAGVGDLGDVPLPDDEEDVAAVQDAVAETTQRVHEADAFPVFLGGDNSLTVANVRPLLGGAGGGEGRGHRRGGGASGADGGGDGGGEGGPGGRGGGRGGGDGRVGVVSLDAHLDCREPTDGPTSGTPYRRLFEAGLDALSVVGARHFETSTAYADFLAERGGTAFTPADVRADPSGIAAAAVEALGDVDRVYVSLDVDVLDVAAAPGVSAPTPGGVRTSELYELVRSVLRDERVVGFEVVECAPPLDRGGRTVAAASRAVAHALAGVTARA</sequence>
<dbReference type="RefSeq" id="WP_179270872.1">
    <property type="nucleotide sequence ID" value="NZ_CP058580.1"/>
</dbReference>
<accession>A0A7D5LDS7</accession>
<name>A0A7D5LDS7_9EURY</name>
<dbReference type="OrthoDB" id="7186at2157"/>
<dbReference type="PANTHER" id="PTHR11358:SF26">
    <property type="entry name" value="GUANIDINO ACID HYDROLASE, MITOCHONDRIAL"/>
    <property type="match status" value="1"/>
</dbReference>
<dbReference type="GO" id="GO:0008783">
    <property type="term" value="F:agmatinase activity"/>
    <property type="evidence" value="ECO:0007669"/>
    <property type="project" value="TreeGrafter"/>
</dbReference>
<dbReference type="Pfam" id="PF00491">
    <property type="entry name" value="Arginase"/>
    <property type="match status" value="2"/>
</dbReference>
<evidence type="ECO:0000313" key="5">
    <source>
        <dbReference type="EMBL" id="QLG64290.1"/>
    </source>
</evidence>
<evidence type="ECO:0000256" key="4">
    <source>
        <dbReference type="SAM" id="MobiDB-lite"/>
    </source>
</evidence>
<dbReference type="PRINTS" id="PR00116">
    <property type="entry name" value="ARGINASE"/>
</dbReference>
<evidence type="ECO:0000313" key="6">
    <source>
        <dbReference type="Proteomes" id="UP000509626"/>
    </source>
</evidence>
<feature type="region of interest" description="Disordered" evidence="4">
    <location>
        <begin position="1"/>
        <end position="21"/>
    </location>
</feature>
<keyword evidence="1" id="KW-0479">Metal-binding</keyword>
<dbReference type="KEGG" id="halu:HUG12_21145"/>